<dbReference type="GO" id="GO:0016747">
    <property type="term" value="F:acyltransferase activity, transferring groups other than amino-acyl groups"/>
    <property type="evidence" value="ECO:0007669"/>
    <property type="project" value="InterPro"/>
</dbReference>
<name>A0A858R4Z9_9PROT</name>
<dbReference type="Pfam" id="PF00583">
    <property type="entry name" value="Acetyltransf_1"/>
    <property type="match status" value="1"/>
</dbReference>
<gene>
    <name evidence="4" type="ORF">HHL28_04650</name>
</gene>
<keyword evidence="5" id="KW-1185">Reference proteome</keyword>
<keyword evidence="2" id="KW-0012">Acyltransferase</keyword>
<evidence type="ECO:0000313" key="4">
    <source>
        <dbReference type="EMBL" id="QJE72478.1"/>
    </source>
</evidence>
<dbReference type="InterPro" id="IPR050680">
    <property type="entry name" value="YpeA/RimI_acetyltransf"/>
</dbReference>
<dbReference type="PROSITE" id="PS51186">
    <property type="entry name" value="GNAT"/>
    <property type="match status" value="1"/>
</dbReference>
<dbReference type="Proteomes" id="UP000501891">
    <property type="component" value="Chromosome"/>
</dbReference>
<dbReference type="PANTHER" id="PTHR43420">
    <property type="entry name" value="ACETYLTRANSFERASE"/>
    <property type="match status" value="1"/>
</dbReference>
<dbReference type="EMBL" id="CP051775">
    <property type="protein sequence ID" value="QJE72478.1"/>
    <property type="molecule type" value="Genomic_DNA"/>
</dbReference>
<evidence type="ECO:0000259" key="3">
    <source>
        <dbReference type="PROSITE" id="PS51186"/>
    </source>
</evidence>
<evidence type="ECO:0000256" key="2">
    <source>
        <dbReference type="ARBA" id="ARBA00023315"/>
    </source>
</evidence>
<dbReference type="CDD" id="cd04301">
    <property type="entry name" value="NAT_SF"/>
    <property type="match status" value="1"/>
</dbReference>
<evidence type="ECO:0000313" key="5">
    <source>
        <dbReference type="Proteomes" id="UP000501891"/>
    </source>
</evidence>
<dbReference type="Gene3D" id="3.40.630.30">
    <property type="match status" value="1"/>
</dbReference>
<sequence>MDGLWRCGSLDRLTLSLDVVIRPCGPQDLEGLEWSGAFRDQRDLFQAIHQRQHLGEVDMLVAAVGDVPVGQAWADYRPAAAGKLPMVWGLRVQPAFRRKGIAARLLGALEGLAMGRGHTGLSLEVEETNLTARRLYARLGYLTVPKHWDRVAPTIRSSGGRRILLEKRLAGAAQLSAGMAAHG</sequence>
<keyword evidence="1" id="KW-0808">Transferase</keyword>
<dbReference type="InterPro" id="IPR000182">
    <property type="entry name" value="GNAT_dom"/>
</dbReference>
<dbReference type="KEGG" id="acru:HHL28_04650"/>
<proteinExistence type="predicted"/>
<protein>
    <submittedName>
        <fullName evidence="4">GNAT family N-acetyltransferase</fullName>
    </submittedName>
</protein>
<accession>A0A858R4Z9</accession>
<feature type="domain" description="N-acetyltransferase" evidence="3">
    <location>
        <begin position="19"/>
        <end position="170"/>
    </location>
</feature>
<dbReference type="AlphaFoldDB" id="A0A858R4Z9"/>
<organism evidence="4 5">
    <name type="scientific">Aerophototrophica crusticola</name>
    <dbReference type="NCBI Taxonomy" id="1709002"/>
    <lineage>
        <taxon>Bacteria</taxon>
        <taxon>Pseudomonadati</taxon>
        <taxon>Pseudomonadota</taxon>
        <taxon>Alphaproteobacteria</taxon>
        <taxon>Rhodospirillales</taxon>
        <taxon>Rhodospirillaceae</taxon>
        <taxon>Aerophototrophica</taxon>
    </lineage>
</organism>
<dbReference type="SUPFAM" id="SSF55729">
    <property type="entry name" value="Acyl-CoA N-acyltransferases (Nat)"/>
    <property type="match status" value="1"/>
</dbReference>
<dbReference type="InterPro" id="IPR016181">
    <property type="entry name" value="Acyl_CoA_acyltransferase"/>
</dbReference>
<reference evidence="4" key="1">
    <citation type="submission" date="2020-04" db="EMBL/GenBank/DDBJ databases">
        <title>A desert anoxygenic phototrophic bacterium fixes CO2 using RubisCO under aerobic conditions.</title>
        <authorList>
            <person name="Tang K."/>
        </authorList>
    </citation>
    <scope>NUCLEOTIDE SEQUENCE [LARGE SCALE GENOMIC DNA]</scope>
    <source>
        <strain evidence="4">MIMtkB3</strain>
    </source>
</reference>
<evidence type="ECO:0000256" key="1">
    <source>
        <dbReference type="ARBA" id="ARBA00022679"/>
    </source>
</evidence>